<evidence type="ECO:0000313" key="2">
    <source>
        <dbReference type="EMBL" id="MVP00733.1"/>
    </source>
</evidence>
<dbReference type="InterPro" id="IPR042274">
    <property type="entry name" value="YycH/YycI_2"/>
</dbReference>
<dbReference type="InterPro" id="IPR009996">
    <property type="entry name" value="YycH"/>
</dbReference>
<proteinExistence type="predicted"/>
<name>A0A7X3FJ76_9BACL</name>
<dbReference type="Pfam" id="PF07435">
    <property type="entry name" value="YycH"/>
    <property type="match status" value="1"/>
</dbReference>
<feature type="domain" description="Regulatory protein YycH" evidence="1">
    <location>
        <begin position="3"/>
        <end position="420"/>
    </location>
</feature>
<comment type="caution">
    <text evidence="2">The sequence shown here is derived from an EMBL/GenBank/DDBJ whole genome shotgun (WGS) entry which is preliminary data.</text>
</comment>
<sequence>MIEKLKSVILTVLILASLLQSYLLAYSTPNYEPLPPSEYISSVLEGTKAELEDLLFPDQIVLHFGQQRHTVLFPDSSAYASIFESVKSRKIEGFRKVNLTQERISWEDIRDKQEGVEFRFRDGIALSILQKNLNIKGSLPEESDLITRMWIYSSSDKQAAVTYFFTDSMNTAYEVLRADFTVKDVENFTAMGAMNDLFQVMPGDYYLPSKPMPVLSYEFGYKEFETEQLKSSLFADPLLTRNLKNKDGPQIFTDGKRGLQINTEERWMKYTDALAVTDSKNNISENLEAGLQFINQHGGWNGKYAISKPMQQHSYSNQTFAFRQVYDAFPIIADKREGFGTIHITLQKGVVSNYERSVVYADSKVVSKQNTELMGGEALNTRITNHPKRYNIINVFPAYRPVMGEKTIKLIPQWAIEFRDGTYELFN</sequence>
<reference evidence="2 3" key="1">
    <citation type="journal article" date="2019" name="Microorganisms">
        <title>Paenibacillus lutrae sp. nov., A Chitinolytic Species Isolated from A River Otter in Castril Natural Park, Granada, Spain.</title>
        <authorList>
            <person name="Rodriguez M."/>
            <person name="Reina J.C."/>
            <person name="Bejar V."/>
            <person name="Llamas I."/>
        </authorList>
    </citation>
    <scope>NUCLEOTIDE SEQUENCE [LARGE SCALE GENOMIC DNA]</scope>
    <source>
        <strain evidence="2 3">N10</strain>
    </source>
</reference>
<dbReference type="Gene3D" id="3.30.310.160">
    <property type="entry name" value="YycH protein, domain 2"/>
    <property type="match status" value="1"/>
</dbReference>
<protein>
    <recommendedName>
        <fullName evidence="1">Regulatory protein YycH domain-containing protein</fullName>
    </recommendedName>
</protein>
<dbReference type="AlphaFoldDB" id="A0A7X3FJ76"/>
<dbReference type="Proteomes" id="UP000490800">
    <property type="component" value="Unassembled WGS sequence"/>
</dbReference>
<dbReference type="OrthoDB" id="2382185at2"/>
<dbReference type="CDD" id="cd15787">
    <property type="entry name" value="YycH_N"/>
    <property type="match status" value="1"/>
</dbReference>
<accession>A0A7X3FJ76</accession>
<keyword evidence="3" id="KW-1185">Reference proteome</keyword>
<evidence type="ECO:0000259" key="1">
    <source>
        <dbReference type="Pfam" id="PF07435"/>
    </source>
</evidence>
<dbReference type="EMBL" id="RHLK01000007">
    <property type="protein sequence ID" value="MVP00733.1"/>
    <property type="molecule type" value="Genomic_DNA"/>
</dbReference>
<gene>
    <name evidence="2" type="ORF">EDM21_14570</name>
</gene>
<evidence type="ECO:0000313" key="3">
    <source>
        <dbReference type="Proteomes" id="UP000490800"/>
    </source>
</evidence>
<dbReference type="RefSeq" id="WP_157336465.1">
    <property type="nucleotide sequence ID" value="NZ_RHLK01000007.1"/>
</dbReference>
<organism evidence="2 3">
    <name type="scientific">Paenibacillus lutrae</name>
    <dbReference type="NCBI Taxonomy" id="2078573"/>
    <lineage>
        <taxon>Bacteria</taxon>
        <taxon>Bacillati</taxon>
        <taxon>Bacillota</taxon>
        <taxon>Bacilli</taxon>
        <taxon>Bacillales</taxon>
        <taxon>Paenibacillaceae</taxon>
        <taxon>Paenibacillus</taxon>
    </lineage>
</organism>